<dbReference type="Proteomes" id="UP000297192">
    <property type="component" value="Segment"/>
</dbReference>
<dbReference type="EMBL" id="MF599468">
    <property type="protein sequence ID" value="ATE87100.1"/>
    <property type="molecule type" value="Genomic_DNA"/>
</dbReference>
<gene>
    <name evidence="1" type="primary">91R</name>
</gene>
<evidence type="ECO:0000313" key="2">
    <source>
        <dbReference type="Proteomes" id="UP000297192"/>
    </source>
</evidence>
<dbReference type="KEGG" id="vg:65099863"/>
<protein>
    <submittedName>
        <fullName evidence="1">Uncharacterized protein</fullName>
    </submittedName>
</protein>
<keyword evidence="2" id="KW-1185">Reference proteome</keyword>
<reference evidence="1" key="1">
    <citation type="journal article" date="2017" name="Arch. Virol.">
        <title>Complete genome sequence of shrimp hemocyte iridescent virus (SHIV) isolated from white leg shrimp, Litopenaeus vannamei.</title>
        <authorList>
            <person name="Qiu L."/>
            <person name="Chen M.M."/>
            <person name="Wang R.Y."/>
            <person name="Wan X.Y."/>
            <person name="Li C."/>
            <person name="Zhang Q.L."/>
            <person name="Dong X."/>
            <person name="Yang B."/>
            <person name="Xiang J.H."/>
            <person name="Huang J."/>
        </authorList>
    </citation>
    <scope>NUCLEOTIDE SEQUENCE [LARGE SCALE GENOMIC DNA]</scope>
    <source>
        <strain evidence="1">20141215</strain>
    </source>
</reference>
<proteinExistence type="predicted"/>
<sequence length="150" mass="16678">MASFDDLLSLIKNLNVNVSLGEAKFSTSTPKKEEEKIAVPGVTSVSPSGVRTPSVMMVTKSEMTQSEPAPSLSELLMPKLTPTVAATLTSAYSNMKRETIVDLINQLDQVSKTLQKLNYEIWQTEQNDLFFMLKNFDDIIAFFKVLVNVQ</sequence>
<organism evidence="1">
    <name type="scientific">Shrimp hemocyte iridescent virus</name>
    <dbReference type="NCBI Taxonomy" id="2039780"/>
    <lineage>
        <taxon>Viruses</taxon>
        <taxon>Varidnaviria</taxon>
        <taxon>Bamfordvirae</taxon>
        <taxon>Nucleocytoviricota</taxon>
        <taxon>Megaviricetes</taxon>
        <taxon>Pimascovirales</taxon>
        <taxon>Pimascovirales incertae sedis</taxon>
        <taxon>Iridoviridae</taxon>
        <taxon>Betairidovirinae</taxon>
        <taxon>Decapodiridovirus</taxon>
        <taxon>Decapodiridovirus litopenaeus1</taxon>
        <taxon>Decapod iridescent virus 1</taxon>
    </lineage>
</organism>
<reference evidence="1" key="2">
    <citation type="journal article" date="2017" name="Sci. Rep.">
        <title>Characterization of a new member of Iridoviridae, Shrimp hemocyte iridescent virus (SHIV), found in white leg shrimp (Litopenaeus vannamei).</title>
        <authorList>
            <person name="Qiu L."/>
            <person name="Chen M.M."/>
            <person name="Wan X.Y."/>
            <person name="Li C."/>
            <person name="Zhang Q.L."/>
            <person name="Wang R.Y."/>
            <person name="Cheng D.Y."/>
            <person name="Dong X."/>
            <person name="Yang B."/>
            <person name="Wang X.H."/>
            <person name="Xiang J.H."/>
            <person name="Huang J."/>
        </authorList>
    </citation>
    <scope>NUCLEOTIDE SEQUENCE [LARGE SCALE GENOMIC DNA]</scope>
    <source>
        <strain evidence="1">20141215</strain>
    </source>
</reference>
<dbReference type="RefSeq" id="YP_010084843.1">
    <property type="nucleotide sequence ID" value="NC_055165.1"/>
</dbReference>
<dbReference type="GeneID" id="65099863"/>
<name>A0A291B0U0_9VIRU</name>
<evidence type="ECO:0000313" key="1">
    <source>
        <dbReference type="EMBL" id="ATE87100.1"/>
    </source>
</evidence>
<accession>A0A291B0U0</accession>